<reference evidence="2" key="2">
    <citation type="submission" date="2025-09" db="UniProtKB">
        <authorList>
            <consortium name="Ensembl"/>
        </authorList>
    </citation>
    <scope>IDENTIFICATION</scope>
</reference>
<reference evidence="2" key="1">
    <citation type="submission" date="2025-08" db="UniProtKB">
        <authorList>
            <consortium name="Ensembl"/>
        </authorList>
    </citation>
    <scope>IDENTIFICATION</scope>
</reference>
<protein>
    <submittedName>
        <fullName evidence="2">Uncharacterized protein</fullName>
    </submittedName>
</protein>
<evidence type="ECO:0000313" key="3">
    <source>
        <dbReference type="Proteomes" id="UP000694386"/>
    </source>
</evidence>
<dbReference type="Ensembl" id="ENSCGRT00001023378.1">
    <property type="protein sequence ID" value="ENSCGRP00001019134.1"/>
    <property type="gene ID" value="ENSCGRG00001018668.1"/>
</dbReference>
<feature type="compositionally biased region" description="Pro residues" evidence="1">
    <location>
        <begin position="59"/>
        <end position="74"/>
    </location>
</feature>
<proteinExistence type="predicted"/>
<dbReference type="Proteomes" id="UP000694386">
    <property type="component" value="Unplaced"/>
</dbReference>
<accession>A0A8C2MK66</accession>
<evidence type="ECO:0000313" key="2">
    <source>
        <dbReference type="Ensembl" id="ENSCGRP00001019134.1"/>
    </source>
</evidence>
<sequence>EFRAAAATPETPGGRAAPWGQGGPSAATGRAGSGLTPEGAGPPGSTCRPRPTSPRLGAIPPPSREPLPPGPPSPALTSRLRARSLRFSSSSGSGASDSSDSLTAALRSATELRRRQVSIGQGGGGRFPQTGALRAASCRVSSPCGALADSLPALCSCLPVHPPPSRGAP</sequence>
<name>A0A8C2MK66_CRIGR</name>
<feature type="compositionally biased region" description="Low complexity" evidence="1">
    <location>
        <begin position="75"/>
        <end position="104"/>
    </location>
</feature>
<feature type="region of interest" description="Disordered" evidence="1">
    <location>
        <begin position="1"/>
        <end position="104"/>
    </location>
</feature>
<evidence type="ECO:0000256" key="1">
    <source>
        <dbReference type="SAM" id="MobiDB-lite"/>
    </source>
</evidence>
<organism evidence="2 3">
    <name type="scientific">Cricetulus griseus</name>
    <name type="common">Chinese hamster</name>
    <name type="synonym">Cricetulus barabensis griseus</name>
    <dbReference type="NCBI Taxonomy" id="10029"/>
    <lineage>
        <taxon>Eukaryota</taxon>
        <taxon>Metazoa</taxon>
        <taxon>Chordata</taxon>
        <taxon>Craniata</taxon>
        <taxon>Vertebrata</taxon>
        <taxon>Euteleostomi</taxon>
        <taxon>Mammalia</taxon>
        <taxon>Eutheria</taxon>
        <taxon>Euarchontoglires</taxon>
        <taxon>Glires</taxon>
        <taxon>Rodentia</taxon>
        <taxon>Myomorpha</taxon>
        <taxon>Muroidea</taxon>
        <taxon>Cricetidae</taxon>
        <taxon>Cricetinae</taxon>
        <taxon>Cricetulus</taxon>
    </lineage>
</organism>
<dbReference type="AlphaFoldDB" id="A0A8C2MK66"/>